<evidence type="ECO:0000256" key="1">
    <source>
        <dbReference type="ARBA" id="ARBA00004123"/>
    </source>
</evidence>
<dbReference type="InterPro" id="IPR052641">
    <property type="entry name" value="AKAP7_isoform_gamma"/>
</dbReference>
<sequence>MIPLRALLLQTRKITVKLARQNLPSVFHTLPGGQANLTEKVVCQSESYGLSRIPEGQVHFTGMQTVSCSETDIHVVDLEASMEHDSDLLPTHAPNALADITTDEGSLQSSPCAKASIDPEPSDSKKKDRKKPKKARVRGRKQKSKSSECADGLLRELPFANAETWKDLGFTTSEKTAEKKRKRGDSGRGESEEDGDKKKKKKQPRPNYFVSIPITNPKIRDGIQAVQDLVLQKDHRYSRALIPVGTLHITLLVTYLSNEEEVNTAMSALAQTKEAVRDLLRGRELVLPFSGIGHFRKEVAFVQLAEGEHVSALTDVAEAVRKVFEERGVSSGDGKDFKPHLTFMKLSRAPKLRSQGIKKIDPEAYESFVEHSFGEETVSRLDLCSMLKKKTPDGYYHCETSVTFGDKRGAEPDDEELLSLSKRLVEDAVLKAVQQYMEETQQQSAGAPGAWGPPEPGRSLNASDSK</sequence>
<dbReference type="GO" id="GO:0005634">
    <property type="term" value="C:nucleus"/>
    <property type="evidence" value="ECO:0007669"/>
    <property type="project" value="UniProtKB-SubCell"/>
</dbReference>
<feature type="compositionally biased region" description="Basic residues" evidence="6">
    <location>
        <begin position="127"/>
        <end position="144"/>
    </location>
</feature>
<dbReference type="SUPFAM" id="SSF55144">
    <property type="entry name" value="LigT-like"/>
    <property type="match status" value="1"/>
</dbReference>
<name>A0A9Q1FDA3_SYNKA</name>
<proteinExistence type="predicted"/>
<keyword evidence="10" id="KW-1185">Reference proteome</keyword>
<dbReference type="OrthoDB" id="277832at2759"/>
<evidence type="ECO:0000256" key="6">
    <source>
        <dbReference type="SAM" id="MobiDB-lite"/>
    </source>
</evidence>
<evidence type="ECO:0000256" key="4">
    <source>
        <dbReference type="ARBA" id="ARBA00023242"/>
    </source>
</evidence>
<evidence type="ECO:0000256" key="5">
    <source>
        <dbReference type="ARBA" id="ARBA00038702"/>
    </source>
</evidence>
<comment type="caution">
    <text evidence="9">The sequence shown here is derived from an EMBL/GenBank/DDBJ whole genome shotgun (WGS) entry which is preliminary data.</text>
</comment>
<evidence type="ECO:0000259" key="8">
    <source>
        <dbReference type="Pfam" id="PF10470"/>
    </source>
</evidence>
<evidence type="ECO:0008006" key="11">
    <source>
        <dbReference type="Google" id="ProtNLM"/>
    </source>
</evidence>
<keyword evidence="3" id="KW-0963">Cytoplasm</keyword>
<evidence type="ECO:0000256" key="3">
    <source>
        <dbReference type="ARBA" id="ARBA00022490"/>
    </source>
</evidence>
<dbReference type="PANTHER" id="PTHR15934">
    <property type="entry name" value="RNA 2',3'-CYCLIC PHOSPHODIESTERASE"/>
    <property type="match status" value="1"/>
</dbReference>
<dbReference type="Pfam" id="PF10469">
    <property type="entry name" value="AKAP7_NLS"/>
    <property type="match status" value="1"/>
</dbReference>
<gene>
    <name evidence="9" type="ORF">SKAU_G00187490</name>
</gene>
<dbReference type="EMBL" id="JAINUF010000006">
    <property type="protein sequence ID" value="KAJ8355955.1"/>
    <property type="molecule type" value="Genomic_DNA"/>
</dbReference>
<dbReference type="Proteomes" id="UP001152622">
    <property type="component" value="Chromosome 6"/>
</dbReference>
<dbReference type="GO" id="GO:0005829">
    <property type="term" value="C:cytosol"/>
    <property type="evidence" value="ECO:0007669"/>
    <property type="project" value="TreeGrafter"/>
</dbReference>
<dbReference type="GO" id="GO:0010738">
    <property type="term" value="P:regulation of protein kinase A signaling"/>
    <property type="evidence" value="ECO:0007669"/>
    <property type="project" value="TreeGrafter"/>
</dbReference>
<dbReference type="PANTHER" id="PTHR15934:SF6">
    <property type="entry name" value="A-KINASE ANCHOR PROTEIN 7 ISOFORM GAMMA"/>
    <property type="match status" value="1"/>
</dbReference>
<dbReference type="InterPro" id="IPR019511">
    <property type="entry name" value="AKAP7_RI-RII-bd_dom"/>
</dbReference>
<feature type="region of interest" description="Disordered" evidence="6">
    <location>
        <begin position="438"/>
        <end position="466"/>
    </location>
</feature>
<feature type="domain" description="A-kinase anchor protein 7 RI-RII subunit-binding" evidence="8">
    <location>
        <begin position="410"/>
        <end position="445"/>
    </location>
</feature>
<evidence type="ECO:0000259" key="7">
    <source>
        <dbReference type="Pfam" id="PF10469"/>
    </source>
</evidence>
<protein>
    <recommendedName>
        <fullName evidence="11">A-kinase anchoring protein 7</fullName>
    </recommendedName>
</protein>
<dbReference type="FunFam" id="3.90.1140.10:FF:000004">
    <property type="entry name" value="A-kinase anchoring protein 7 isoform X1"/>
    <property type="match status" value="1"/>
</dbReference>
<accession>A0A9Q1FDA3</accession>
<dbReference type="Pfam" id="PF10470">
    <property type="entry name" value="AKAP7_RIRII_bdg"/>
    <property type="match status" value="1"/>
</dbReference>
<feature type="domain" description="A-kinase anchor protein 7-like phosphoesterase" evidence="7">
    <location>
        <begin position="206"/>
        <end position="404"/>
    </location>
</feature>
<dbReference type="GO" id="GO:0034237">
    <property type="term" value="F:protein kinase A regulatory subunit binding"/>
    <property type="evidence" value="ECO:0007669"/>
    <property type="project" value="TreeGrafter"/>
</dbReference>
<dbReference type="Gene3D" id="3.90.1140.10">
    <property type="entry name" value="Cyclic phosphodiesterase"/>
    <property type="match status" value="1"/>
</dbReference>
<organism evidence="9 10">
    <name type="scientific">Synaphobranchus kaupii</name>
    <name type="common">Kaup's arrowtooth eel</name>
    <dbReference type="NCBI Taxonomy" id="118154"/>
    <lineage>
        <taxon>Eukaryota</taxon>
        <taxon>Metazoa</taxon>
        <taxon>Chordata</taxon>
        <taxon>Craniata</taxon>
        <taxon>Vertebrata</taxon>
        <taxon>Euteleostomi</taxon>
        <taxon>Actinopterygii</taxon>
        <taxon>Neopterygii</taxon>
        <taxon>Teleostei</taxon>
        <taxon>Anguilliformes</taxon>
        <taxon>Synaphobranchidae</taxon>
        <taxon>Synaphobranchus</taxon>
    </lineage>
</organism>
<keyword evidence="4" id="KW-0539">Nucleus</keyword>
<dbReference type="InterPro" id="IPR019510">
    <property type="entry name" value="AKAP7-like_phosphoesterase"/>
</dbReference>
<feature type="region of interest" description="Disordered" evidence="6">
    <location>
        <begin position="171"/>
        <end position="211"/>
    </location>
</feature>
<dbReference type="InterPro" id="IPR009097">
    <property type="entry name" value="Cyclic_Pdiesterase"/>
</dbReference>
<dbReference type="AlphaFoldDB" id="A0A9Q1FDA3"/>
<evidence type="ECO:0000256" key="2">
    <source>
        <dbReference type="ARBA" id="ARBA00004496"/>
    </source>
</evidence>
<evidence type="ECO:0000313" key="9">
    <source>
        <dbReference type="EMBL" id="KAJ8355955.1"/>
    </source>
</evidence>
<reference evidence="9" key="1">
    <citation type="journal article" date="2023" name="Science">
        <title>Genome structures resolve the early diversification of teleost fishes.</title>
        <authorList>
            <person name="Parey E."/>
            <person name="Louis A."/>
            <person name="Montfort J."/>
            <person name="Bouchez O."/>
            <person name="Roques C."/>
            <person name="Iampietro C."/>
            <person name="Lluch J."/>
            <person name="Castinel A."/>
            <person name="Donnadieu C."/>
            <person name="Desvignes T."/>
            <person name="Floi Bucao C."/>
            <person name="Jouanno E."/>
            <person name="Wen M."/>
            <person name="Mejri S."/>
            <person name="Dirks R."/>
            <person name="Jansen H."/>
            <person name="Henkel C."/>
            <person name="Chen W.J."/>
            <person name="Zahm M."/>
            <person name="Cabau C."/>
            <person name="Klopp C."/>
            <person name="Thompson A.W."/>
            <person name="Robinson-Rechavi M."/>
            <person name="Braasch I."/>
            <person name="Lecointre G."/>
            <person name="Bobe J."/>
            <person name="Postlethwait J.H."/>
            <person name="Berthelot C."/>
            <person name="Roest Crollius H."/>
            <person name="Guiguen Y."/>
        </authorList>
    </citation>
    <scope>NUCLEOTIDE SEQUENCE</scope>
    <source>
        <strain evidence="9">WJC10195</strain>
    </source>
</reference>
<evidence type="ECO:0000313" key="10">
    <source>
        <dbReference type="Proteomes" id="UP001152622"/>
    </source>
</evidence>
<feature type="region of interest" description="Disordered" evidence="6">
    <location>
        <begin position="103"/>
        <end position="149"/>
    </location>
</feature>
<comment type="subunit">
    <text evidence="5">Binds cAMP-dependent protein kinase (PKA). Interacts with PRKCA; only the cytoplasmic form is capable of interacting with PRKCA.</text>
</comment>
<comment type="subcellular location">
    <subcellularLocation>
        <location evidence="2">Cytoplasm</location>
    </subcellularLocation>
    <subcellularLocation>
        <location evidence="1">Nucleus</location>
    </subcellularLocation>
</comment>